<evidence type="ECO:0000256" key="1">
    <source>
        <dbReference type="SAM" id="MobiDB-lite"/>
    </source>
</evidence>
<dbReference type="Proteomes" id="UP000824890">
    <property type="component" value="Unassembled WGS sequence"/>
</dbReference>
<evidence type="ECO:0000313" key="2">
    <source>
        <dbReference type="EMBL" id="KAH0943178.1"/>
    </source>
</evidence>
<dbReference type="EMBL" id="JAGKQM010000001">
    <property type="protein sequence ID" value="KAH0943178.1"/>
    <property type="molecule type" value="Genomic_DNA"/>
</dbReference>
<feature type="non-terminal residue" evidence="2">
    <location>
        <position position="1"/>
    </location>
</feature>
<proteinExistence type="predicted"/>
<feature type="compositionally biased region" description="Acidic residues" evidence="1">
    <location>
        <begin position="77"/>
        <end position="91"/>
    </location>
</feature>
<name>A0ABQ8ER35_BRANA</name>
<keyword evidence="3" id="KW-1185">Reference proteome</keyword>
<accession>A0ABQ8ER35</accession>
<feature type="compositionally biased region" description="Basic and acidic residues" evidence="1">
    <location>
        <begin position="9"/>
        <end position="26"/>
    </location>
</feature>
<protein>
    <submittedName>
        <fullName evidence="2">Uncharacterized protein</fullName>
    </submittedName>
</protein>
<gene>
    <name evidence="2" type="ORF">HID58_002815</name>
</gene>
<sequence>SKKLPTNRESSERRLDMNRGGLREDNVEVGQAYVGEPWLHPRQRAFGEAAPGKDLEGSEIQEKSPDFGKNELRCDSDADESDADDGGEEEFKEQAQTYEVLSNVVLLSGLMMTKL</sequence>
<feature type="region of interest" description="Disordered" evidence="1">
    <location>
        <begin position="1"/>
        <end position="27"/>
    </location>
</feature>
<feature type="region of interest" description="Disordered" evidence="1">
    <location>
        <begin position="40"/>
        <end position="94"/>
    </location>
</feature>
<reference evidence="2 3" key="1">
    <citation type="submission" date="2021-05" db="EMBL/GenBank/DDBJ databases">
        <title>Genome Assembly of Synthetic Allotetraploid Brassica napus Reveals Homoeologous Exchanges between Subgenomes.</title>
        <authorList>
            <person name="Davis J.T."/>
        </authorList>
    </citation>
    <scope>NUCLEOTIDE SEQUENCE [LARGE SCALE GENOMIC DNA]</scope>
    <source>
        <strain evidence="3">cv. Da-Ae</strain>
        <tissue evidence="2">Seedling</tissue>
    </source>
</reference>
<comment type="caution">
    <text evidence="2">The sequence shown here is derived from an EMBL/GenBank/DDBJ whole genome shotgun (WGS) entry which is preliminary data.</text>
</comment>
<feature type="compositionally biased region" description="Basic and acidic residues" evidence="1">
    <location>
        <begin position="51"/>
        <end position="76"/>
    </location>
</feature>
<evidence type="ECO:0000313" key="3">
    <source>
        <dbReference type="Proteomes" id="UP000824890"/>
    </source>
</evidence>
<organism evidence="2 3">
    <name type="scientific">Brassica napus</name>
    <name type="common">Rape</name>
    <dbReference type="NCBI Taxonomy" id="3708"/>
    <lineage>
        <taxon>Eukaryota</taxon>
        <taxon>Viridiplantae</taxon>
        <taxon>Streptophyta</taxon>
        <taxon>Embryophyta</taxon>
        <taxon>Tracheophyta</taxon>
        <taxon>Spermatophyta</taxon>
        <taxon>Magnoliopsida</taxon>
        <taxon>eudicotyledons</taxon>
        <taxon>Gunneridae</taxon>
        <taxon>Pentapetalae</taxon>
        <taxon>rosids</taxon>
        <taxon>malvids</taxon>
        <taxon>Brassicales</taxon>
        <taxon>Brassicaceae</taxon>
        <taxon>Brassiceae</taxon>
        <taxon>Brassica</taxon>
    </lineage>
</organism>